<reference evidence="2" key="1">
    <citation type="journal article" date="2023" name="PhytoFront">
        <title>Draft Genome Resources of Seven Strains of Tilletia horrida, Causal Agent of Kernel Smut of Rice.</title>
        <authorList>
            <person name="Khanal S."/>
            <person name="Antony Babu S."/>
            <person name="Zhou X.G."/>
        </authorList>
    </citation>
    <scope>NUCLEOTIDE SEQUENCE</scope>
    <source>
        <strain evidence="2">TX3</strain>
    </source>
</reference>
<comment type="caution">
    <text evidence="2">The sequence shown here is derived from an EMBL/GenBank/DDBJ whole genome shotgun (WGS) entry which is preliminary data.</text>
</comment>
<dbReference type="PANTHER" id="PTHR21521:SF0">
    <property type="entry name" value="AMUN, ISOFORM A"/>
    <property type="match status" value="1"/>
</dbReference>
<evidence type="ECO:0000256" key="1">
    <source>
        <dbReference type="SAM" id="MobiDB-lite"/>
    </source>
</evidence>
<protein>
    <submittedName>
        <fullName evidence="2">Uncharacterized protein</fullName>
    </submittedName>
</protein>
<dbReference type="AlphaFoldDB" id="A0AAN6G5U9"/>
<feature type="compositionally biased region" description="Basic and acidic residues" evidence="1">
    <location>
        <begin position="304"/>
        <end position="315"/>
    </location>
</feature>
<feature type="region of interest" description="Disordered" evidence="1">
    <location>
        <begin position="232"/>
        <end position="321"/>
    </location>
</feature>
<organism evidence="2 3">
    <name type="scientific">Tilletia horrida</name>
    <dbReference type="NCBI Taxonomy" id="155126"/>
    <lineage>
        <taxon>Eukaryota</taxon>
        <taxon>Fungi</taxon>
        <taxon>Dikarya</taxon>
        <taxon>Basidiomycota</taxon>
        <taxon>Ustilaginomycotina</taxon>
        <taxon>Exobasidiomycetes</taxon>
        <taxon>Tilletiales</taxon>
        <taxon>Tilletiaceae</taxon>
        <taxon>Tilletia</taxon>
    </lineage>
</organism>
<keyword evidence="3" id="KW-1185">Reference proteome</keyword>
<feature type="compositionally biased region" description="Basic residues" evidence="1">
    <location>
        <begin position="276"/>
        <end position="285"/>
    </location>
</feature>
<name>A0AAN6G5U9_9BASI</name>
<dbReference type="Proteomes" id="UP001176521">
    <property type="component" value="Unassembled WGS sequence"/>
</dbReference>
<evidence type="ECO:0000313" key="3">
    <source>
        <dbReference type="Proteomes" id="UP001176521"/>
    </source>
</evidence>
<evidence type="ECO:0000313" key="2">
    <source>
        <dbReference type="EMBL" id="KAK0519042.1"/>
    </source>
</evidence>
<gene>
    <name evidence="2" type="ORF">OC842_007581</name>
</gene>
<dbReference type="EMBL" id="JAPDMQ010001097">
    <property type="protein sequence ID" value="KAK0519042.1"/>
    <property type="molecule type" value="Genomic_DNA"/>
</dbReference>
<accession>A0AAN6G5U9</accession>
<proteinExistence type="predicted"/>
<sequence>MFTHKDLKAKLARYDEALQVRSEASTQSRDLVKQDAWYRTTLRGSLQKRKADKDGAFMTKDEMVKLMQWKLARGKWRPRLEQYIQEHAEKDIKDATRAIFKALDESAVPAKGSSNAEPIPRDVLKKLTKLKGIGPATASAVLAAYDPKRIPFLSDEAAVGVGKLGDKPDYTEAFFERFIARMHERVAEDEDWAGVDELERACYAAGVIAKYGAGKEGNKRREEGNAKDVQALLDKAKQSSGGPETARPDAATAHGGDKLPGEDDAEDEDADVKTPAKGKGKGKAVRTKEKDQAASASASKKRKSVEEPRQGERKSARLSSK</sequence>
<dbReference type="PANTHER" id="PTHR21521">
    <property type="entry name" value="AMUN, ISOFORM A"/>
    <property type="match status" value="1"/>
</dbReference>